<keyword evidence="7 9" id="KW-0067">ATP-binding</keyword>
<evidence type="ECO:0000256" key="2">
    <source>
        <dbReference type="ARBA" id="ARBA00022490"/>
    </source>
</evidence>
<dbReference type="Gene3D" id="3.90.870.10">
    <property type="entry name" value="DHBP synthase"/>
    <property type="match status" value="1"/>
</dbReference>
<proteinExistence type="inferred from homology"/>
<evidence type="ECO:0000256" key="6">
    <source>
        <dbReference type="ARBA" id="ARBA00022741"/>
    </source>
</evidence>
<dbReference type="PANTHER" id="PTHR17490">
    <property type="entry name" value="SUA5"/>
    <property type="match status" value="1"/>
</dbReference>
<organism evidence="11 12">
    <name type="scientific">Psychrosphaera saromensis</name>
    <dbReference type="NCBI Taxonomy" id="716813"/>
    <lineage>
        <taxon>Bacteria</taxon>
        <taxon>Pseudomonadati</taxon>
        <taxon>Pseudomonadota</taxon>
        <taxon>Gammaproteobacteria</taxon>
        <taxon>Alteromonadales</taxon>
        <taxon>Pseudoalteromonadaceae</taxon>
        <taxon>Psychrosphaera</taxon>
    </lineage>
</organism>
<dbReference type="GO" id="GO:0002949">
    <property type="term" value="P:tRNA threonylcarbamoyladenosine modification"/>
    <property type="evidence" value="ECO:0007669"/>
    <property type="project" value="UniProtKB-UniRule"/>
</dbReference>
<comment type="caution">
    <text evidence="11">The sequence shown here is derived from an EMBL/GenBank/DDBJ whole genome shotgun (WGS) entry which is preliminary data.</text>
</comment>
<evidence type="ECO:0000259" key="10">
    <source>
        <dbReference type="PROSITE" id="PS51163"/>
    </source>
</evidence>
<dbReference type="Proteomes" id="UP000239007">
    <property type="component" value="Unassembled WGS sequence"/>
</dbReference>
<sequence length="187" mass="20430">MKNNLNRQAAITALKQNQVIVYPTEAVWGMGCDPQSEVAVEHLLTIKQRPVEKGLILIAANFEQVEKYVDITKLSADIKQQVFESWPGPVTWLLPCSELTPSWISGGSELVAVRVTEHPTVVALCNDFGSAIVSTSANLTGQPTCQNLAQLQTLFKEQVAVYVDELLGGNTNPSTIKHAFTGKVIRN</sequence>
<evidence type="ECO:0000256" key="4">
    <source>
        <dbReference type="ARBA" id="ARBA00022694"/>
    </source>
</evidence>
<evidence type="ECO:0000313" key="11">
    <source>
        <dbReference type="EMBL" id="PQJ52856.1"/>
    </source>
</evidence>
<dbReference type="InterPro" id="IPR023535">
    <property type="entry name" value="TC-AMP_synthase"/>
</dbReference>
<keyword evidence="6 9" id="KW-0547">Nucleotide-binding</keyword>
<evidence type="ECO:0000256" key="5">
    <source>
        <dbReference type="ARBA" id="ARBA00022695"/>
    </source>
</evidence>
<dbReference type="GO" id="GO:0005524">
    <property type="term" value="F:ATP binding"/>
    <property type="evidence" value="ECO:0007669"/>
    <property type="project" value="UniProtKB-UniRule"/>
</dbReference>
<dbReference type="GO" id="GO:0061710">
    <property type="term" value="F:L-threonylcarbamoyladenylate synthase"/>
    <property type="evidence" value="ECO:0007669"/>
    <property type="project" value="UniProtKB-EC"/>
</dbReference>
<accession>A0A2S7US93</accession>
<keyword evidence="4 9" id="KW-0819">tRNA processing</keyword>
<evidence type="ECO:0000256" key="1">
    <source>
        <dbReference type="ARBA" id="ARBA00004496"/>
    </source>
</evidence>
<reference evidence="11 12" key="1">
    <citation type="submission" date="2016-12" db="EMBL/GenBank/DDBJ databases">
        <title>Diversity of luminous bacteria.</title>
        <authorList>
            <person name="Yoshizawa S."/>
            <person name="Kogure K."/>
        </authorList>
    </citation>
    <scope>NUCLEOTIDE SEQUENCE [LARGE SCALE GENOMIC DNA]</scope>
    <source>
        <strain evidence="11 12">SA4-48</strain>
    </source>
</reference>
<dbReference type="AlphaFoldDB" id="A0A2S7US93"/>
<dbReference type="GO" id="GO:0000049">
    <property type="term" value="F:tRNA binding"/>
    <property type="evidence" value="ECO:0007669"/>
    <property type="project" value="TreeGrafter"/>
</dbReference>
<evidence type="ECO:0000256" key="3">
    <source>
        <dbReference type="ARBA" id="ARBA00022679"/>
    </source>
</evidence>
<dbReference type="GO" id="GO:0003725">
    <property type="term" value="F:double-stranded RNA binding"/>
    <property type="evidence" value="ECO:0007669"/>
    <property type="project" value="InterPro"/>
</dbReference>
<name>A0A2S7US93_9GAMM</name>
<keyword evidence="5 9" id="KW-0548">Nucleotidyltransferase</keyword>
<dbReference type="GO" id="GO:0005737">
    <property type="term" value="C:cytoplasm"/>
    <property type="evidence" value="ECO:0007669"/>
    <property type="project" value="UniProtKB-SubCell"/>
</dbReference>
<dbReference type="SUPFAM" id="SSF55821">
    <property type="entry name" value="YrdC/RibB"/>
    <property type="match status" value="1"/>
</dbReference>
<dbReference type="FunFam" id="3.90.870.10:FF:000004">
    <property type="entry name" value="Threonylcarbamoyl-AMP synthase"/>
    <property type="match status" value="1"/>
</dbReference>
<dbReference type="HAMAP" id="MF_01852">
    <property type="entry name" value="TsaC"/>
    <property type="match status" value="1"/>
</dbReference>
<dbReference type="RefSeq" id="WP_105051328.1">
    <property type="nucleotide sequence ID" value="NZ_BMYG01000004.1"/>
</dbReference>
<protein>
    <recommendedName>
        <fullName evidence="9">Threonylcarbamoyl-AMP synthase</fullName>
        <shortName evidence="9">TC-AMP synthase</shortName>
        <ecNumber evidence="9">2.7.7.87</ecNumber>
    </recommendedName>
    <alternativeName>
        <fullName evidence="9">L-threonylcarbamoyladenylate synthase</fullName>
    </alternativeName>
    <alternativeName>
        <fullName evidence="9">t(6)A37 threonylcarbamoyladenosine biosynthesis protein TsaC</fullName>
    </alternativeName>
    <alternativeName>
        <fullName evidence="9">tRNA threonylcarbamoyladenosine biosynthesis protein TsaC</fullName>
    </alternativeName>
</protein>
<dbReference type="PANTHER" id="PTHR17490:SF18">
    <property type="entry name" value="THREONYLCARBAMOYL-AMP SYNTHASE"/>
    <property type="match status" value="1"/>
</dbReference>
<keyword evidence="2 9" id="KW-0963">Cytoplasm</keyword>
<comment type="function">
    <text evidence="9">Required for the formation of a threonylcarbamoyl group on adenosine at position 37 (t(6)A37) in tRNAs that read codons beginning with adenine. Catalyzes the conversion of L-threonine, HCO(3)(-)/CO(2) and ATP to give threonylcarbamoyl-AMP (TC-AMP) as the acyladenylate intermediate, with the release of diphosphate.</text>
</comment>
<comment type="similarity">
    <text evidence="9">Belongs to the SUA5 family. TsaC subfamily.</text>
</comment>
<evidence type="ECO:0000256" key="9">
    <source>
        <dbReference type="HAMAP-Rule" id="MF_01852"/>
    </source>
</evidence>
<keyword evidence="3 9" id="KW-0808">Transferase</keyword>
<dbReference type="GO" id="GO:0006450">
    <property type="term" value="P:regulation of translational fidelity"/>
    <property type="evidence" value="ECO:0007669"/>
    <property type="project" value="TreeGrafter"/>
</dbReference>
<dbReference type="InterPro" id="IPR050156">
    <property type="entry name" value="TC-AMP_synthase_SUA5"/>
</dbReference>
<dbReference type="EC" id="2.7.7.87" evidence="9"/>
<dbReference type="PROSITE" id="PS51163">
    <property type="entry name" value="YRDC"/>
    <property type="match status" value="1"/>
</dbReference>
<dbReference type="InterPro" id="IPR017945">
    <property type="entry name" value="DHBP_synth_RibB-like_a/b_dom"/>
</dbReference>
<evidence type="ECO:0000256" key="7">
    <source>
        <dbReference type="ARBA" id="ARBA00022840"/>
    </source>
</evidence>
<evidence type="ECO:0000313" key="12">
    <source>
        <dbReference type="Proteomes" id="UP000239007"/>
    </source>
</evidence>
<comment type="catalytic activity">
    <reaction evidence="8 9">
        <text>L-threonine + hydrogencarbonate + ATP = L-threonylcarbamoyladenylate + diphosphate + H2O</text>
        <dbReference type="Rhea" id="RHEA:36407"/>
        <dbReference type="ChEBI" id="CHEBI:15377"/>
        <dbReference type="ChEBI" id="CHEBI:17544"/>
        <dbReference type="ChEBI" id="CHEBI:30616"/>
        <dbReference type="ChEBI" id="CHEBI:33019"/>
        <dbReference type="ChEBI" id="CHEBI:57926"/>
        <dbReference type="ChEBI" id="CHEBI:73682"/>
        <dbReference type="EC" id="2.7.7.87"/>
    </reaction>
</comment>
<dbReference type="OrthoDB" id="9814580at2"/>
<gene>
    <name evidence="9" type="primary">tsaC</name>
    <name evidence="11" type="ORF">BTO11_03740</name>
</gene>
<comment type="subcellular location">
    <subcellularLocation>
        <location evidence="1 9">Cytoplasm</location>
    </subcellularLocation>
</comment>
<keyword evidence="12" id="KW-1185">Reference proteome</keyword>
<feature type="domain" description="YrdC-like" evidence="10">
    <location>
        <begin position="4"/>
        <end position="187"/>
    </location>
</feature>
<dbReference type="EMBL" id="MSCH01000003">
    <property type="protein sequence ID" value="PQJ52856.1"/>
    <property type="molecule type" value="Genomic_DNA"/>
</dbReference>
<dbReference type="InterPro" id="IPR006070">
    <property type="entry name" value="Sua5-like_dom"/>
</dbReference>
<dbReference type="Pfam" id="PF01300">
    <property type="entry name" value="Sua5_yciO_yrdC"/>
    <property type="match status" value="1"/>
</dbReference>
<evidence type="ECO:0000256" key="8">
    <source>
        <dbReference type="ARBA" id="ARBA00048366"/>
    </source>
</evidence>